<dbReference type="GO" id="GO:0016787">
    <property type="term" value="F:hydrolase activity"/>
    <property type="evidence" value="ECO:0007669"/>
    <property type="project" value="UniProtKB-KW"/>
</dbReference>
<evidence type="ECO:0000259" key="1">
    <source>
        <dbReference type="Pfam" id="PF07859"/>
    </source>
</evidence>
<keyword evidence="2" id="KW-0378">Hydrolase</keyword>
<accession>A0A165DMI6</accession>
<name>A0A165DMI6_9BASI</name>
<protein>
    <submittedName>
        <fullName evidence="2">Alpha/beta-hydrolase</fullName>
    </submittedName>
</protein>
<sequence>MHTTMGVLAWLKRAILYIQLKFHYGLFNLIIKFATRKRLQTFRVEYPSQYITIAGVNGHGRLGIFLHSPPPTDPAHDKLGPRPVHINYHGGGYALDMHGFDARWCAFVAAQLGCYVVDADYRMAPDHPFPAAYDDAGRVLDWVRANEAGMFDPSRITLGGLSAGASLAMALAGTVEPPVQGVLSFYAPLDWTVPYHLKPAPPKADPPLPKKKGMVIPPAEGEKIAASYLLNYPPPQPREFLMDPRLSPRFAPPEKFPGGGRTMILSCEYDYLDAESRELLQVLEEAGREPVGVWVEGMGHGFDQFCADGSEEAAVRDVNWQKAIEVLRKAYALPESA</sequence>
<gene>
    <name evidence="2" type="ORF">CALCODRAFT_61616</name>
</gene>
<dbReference type="InParanoid" id="A0A165DMI6"/>
<dbReference type="InterPro" id="IPR013094">
    <property type="entry name" value="AB_hydrolase_3"/>
</dbReference>
<dbReference type="OrthoDB" id="408631at2759"/>
<dbReference type="InterPro" id="IPR029058">
    <property type="entry name" value="AB_hydrolase_fold"/>
</dbReference>
<dbReference type="STRING" id="1353952.A0A165DMI6"/>
<organism evidence="2 3">
    <name type="scientific">Calocera cornea HHB12733</name>
    <dbReference type="NCBI Taxonomy" id="1353952"/>
    <lineage>
        <taxon>Eukaryota</taxon>
        <taxon>Fungi</taxon>
        <taxon>Dikarya</taxon>
        <taxon>Basidiomycota</taxon>
        <taxon>Agaricomycotina</taxon>
        <taxon>Dacrymycetes</taxon>
        <taxon>Dacrymycetales</taxon>
        <taxon>Dacrymycetaceae</taxon>
        <taxon>Calocera</taxon>
    </lineage>
</organism>
<feature type="domain" description="Alpha/beta hydrolase fold-3" evidence="1">
    <location>
        <begin position="86"/>
        <end position="302"/>
    </location>
</feature>
<keyword evidence="3" id="KW-1185">Reference proteome</keyword>
<dbReference type="EMBL" id="KV424045">
    <property type="protein sequence ID" value="KZT53137.1"/>
    <property type="molecule type" value="Genomic_DNA"/>
</dbReference>
<proteinExistence type="predicted"/>
<dbReference type="Proteomes" id="UP000076842">
    <property type="component" value="Unassembled WGS sequence"/>
</dbReference>
<reference evidence="2 3" key="1">
    <citation type="journal article" date="2016" name="Mol. Biol. Evol.">
        <title>Comparative Genomics of Early-Diverging Mushroom-Forming Fungi Provides Insights into the Origins of Lignocellulose Decay Capabilities.</title>
        <authorList>
            <person name="Nagy L.G."/>
            <person name="Riley R."/>
            <person name="Tritt A."/>
            <person name="Adam C."/>
            <person name="Daum C."/>
            <person name="Floudas D."/>
            <person name="Sun H."/>
            <person name="Yadav J.S."/>
            <person name="Pangilinan J."/>
            <person name="Larsson K.H."/>
            <person name="Matsuura K."/>
            <person name="Barry K."/>
            <person name="Labutti K."/>
            <person name="Kuo R."/>
            <person name="Ohm R.A."/>
            <person name="Bhattacharya S.S."/>
            <person name="Shirouzu T."/>
            <person name="Yoshinaga Y."/>
            <person name="Martin F.M."/>
            <person name="Grigoriev I.V."/>
            <person name="Hibbett D.S."/>
        </authorList>
    </citation>
    <scope>NUCLEOTIDE SEQUENCE [LARGE SCALE GENOMIC DNA]</scope>
    <source>
        <strain evidence="2 3">HHB12733</strain>
    </source>
</reference>
<dbReference type="Pfam" id="PF07859">
    <property type="entry name" value="Abhydrolase_3"/>
    <property type="match status" value="1"/>
</dbReference>
<dbReference type="InterPro" id="IPR050466">
    <property type="entry name" value="Carboxylest/Gibb_receptor"/>
</dbReference>
<evidence type="ECO:0000313" key="3">
    <source>
        <dbReference type="Proteomes" id="UP000076842"/>
    </source>
</evidence>
<dbReference type="AlphaFoldDB" id="A0A165DMI6"/>
<dbReference type="Gene3D" id="3.40.50.1820">
    <property type="entry name" value="alpha/beta hydrolase"/>
    <property type="match status" value="1"/>
</dbReference>
<dbReference type="PANTHER" id="PTHR23024:SF24">
    <property type="entry name" value="ALPHA_BETA HYDROLASE FOLD-3 DOMAIN-CONTAINING PROTEIN"/>
    <property type="match status" value="1"/>
</dbReference>
<evidence type="ECO:0000313" key="2">
    <source>
        <dbReference type="EMBL" id="KZT53137.1"/>
    </source>
</evidence>
<dbReference type="SUPFAM" id="SSF53474">
    <property type="entry name" value="alpha/beta-Hydrolases"/>
    <property type="match status" value="1"/>
</dbReference>
<dbReference type="PANTHER" id="PTHR23024">
    <property type="entry name" value="ARYLACETAMIDE DEACETYLASE"/>
    <property type="match status" value="1"/>
</dbReference>